<dbReference type="InterPro" id="IPR033749">
    <property type="entry name" value="Polyprenyl_synt_CS"/>
</dbReference>
<evidence type="ECO:0000256" key="1">
    <source>
        <dbReference type="ARBA" id="ARBA00001946"/>
    </source>
</evidence>
<evidence type="ECO:0000256" key="4">
    <source>
        <dbReference type="ARBA" id="ARBA00015100"/>
    </source>
</evidence>
<evidence type="ECO:0000256" key="7">
    <source>
        <dbReference type="ARBA" id="ARBA00022842"/>
    </source>
</evidence>
<dbReference type="InterPro" id="IPR000092">
    <property type="entry name" value="Polyprenyl_synt"/>
</dbReference>
<reference evidence="13" key="2">
    <citation type="journal article" date="2021" name="Sci. Rep.">
        <title>The distribution of antibiotic resistance genes in chicken gut microbiota commensals.</title>
        <authorList>
            <person name="Juricova H."/>
            <person name="Matiasovicova J."/>
            <person name="Kubasova T."/>
            <person name="Cejkova D."/>
            <person name="Rychlik I."/>
        </authorList>
    </citation>
    <scope>NUCLEOTIDE SEQUENCE</scope>
    <source>
        <strain evidence="13">An559</strain>
    </source>
</reference>
<keyword evidence="14" id="KW-1185">Reference proteome</keyword>
<dbReference type="CDD" id="cd00685">
    <property type="entry name" value="Trans_IPPS_HT"/>
    <property type="match status" value="1"/>
</dbReference>
<dbReference type="PROSITE" id="PS00444">
    <property type="entry name" value="POLYPRENYL_SYNTHASE_2"/>
    <property type="match status" value="1"/>
</dbReference>
<dbReference type="SUPFAM" id="SSF48576">
    <property type="entry name" value="Terpenoid synthases"/>
    <property type="match status" value="1"/>
</dbReference>
<evidence type="ECO:0000256" key="12">
    <source>
        <dbReference type="RuleBase" id="RU004466"/>
    </source>
</evidence>
<dbReference type="Gene3D" id="1.10.600.10">
    <property type="entry name" value="Farnesyl Diphosphate Synthase"/>
    <property type="match status" value="1"/>
</dbReference>
<dbReference type="PANTHER" id="PTHR43281:SF1">
    <property type="entry name" value="FARNESYL DIPHOSPHATE SYNTHASE"/>
    <property type="match status" value="1"/>
</dbReference>
<keyword evidence="6" id="KW-0479">Metal-binding</keyword>
<proteinExistence type="inferred from homology"/>
<accession>A0A938X2P4</accession>
<dbReference type="GO" id="GO:0004337">
    <property type="term" value="F:(2E,6E)-farnesyl diphosphate synthase activity"/>
    <property type="evidence" value="ECO:0007669"/>
    <property type="project" value="UniProtKB-EC"/>
</dbReference>
<comment type="similarity">
    <text evidence="2 12">Belongs to the FPP/GGPP synthase family.</text>
</comment>
<dbReference type="FunFam" id="1.10.600.10:FF:000001">
    <property type="entry name" value="Geranylgeranyl diphosphate synthase"/>
    <property type="match status" value="1"/>
</dbReference>
<dbReference type="EMBL" id="JACJKY010000001">
    <property type="protein sequence ID" value="MBM6919697.1"/>
    <property type="molecule type" value="Genomic_DNA"/>
</dbReference>
<comment type="catalytic activity">
    <reaction evidence="11">
        <text>isopentenyl diphosphate + (2E)-geranyl diphosphate = (2E,6E)-farnesyl diphosphate + diphosphate</text>
        <dbReference type="Rhea" id="RHEA:19361"/>
        <dbReference type="ChEBI" id="CHEBI:33019"/>
        <dbReference type="ChEBI" id="CHEBI:58057"/>
        <dbReference type="ChEBI" id="CHEBI:128769"/>
        <dbReference type="ChEBI" id="CHEBI:175763"/>
        <dbReference type="EC" id="2.5.1.10"/>
    </reaction>
</comment>
<dbReference type="PROSITE" id="PS00723">
    <property type="entry name" value="POLYPRENYL_SYNTHASE_1"/>
    <property type="match status" value="1"/>
</dbReference>
<dbReference type="EC" id="2.5.1.10" evidence="3"/>
<evidence type="ECO:0000256" key="6">
    <source>
        <dbReference type="ARBA" id="ARBA00022723"/>
    </source>
</evidence>
<dbReference type="GO" id="GO:0005737">
    <property type="term" value="C:cytoplasm"/>
    <property type="evidence" value="ECO:0007669"/>
    <property type="project" value="UniProtKB-ARBA"/>
</dbReference>
<reference evidence="13" key="1">
    <citation type="submission" date="2020-08" db="EMBL/GenBank/DDBJ databases">
        <authorList>
            <person name="Cejkova D."/>
            <person name="Kubasova T."/>
            <person name="Jahodarova E."/>
            <person name="Rychlik I."/>
        </authorList>
    </citation>
    <scope>NUCLEOTIDE SEQUENCE</scope>
    <source>
        <strain evidence="13">An559</strain>
    </source>
</reference>
<evidence type="ECO:0000256" key="2">
    <source>
        <dbReference type="ARBA" id="ARBA00006706"/>
    </source>
</evidence>
<dbReference type="GO" id="GO:0046872">
    <property type="term" value="F:metal ion binding"/>
    <property type="evidence" value="ECO:0007669"/>
    <property type="project" value="UniProtKB-KW"/>
</dbReference>
<dbReference type="RefSeq" id="WP_204443711.1">
    <property type="nucleotide sequence ID" value="NZ_JACJKY010000001.1"/>
</dbReference>
<evidence type="ECO:0000256" key="11">
    <source>
        <dbReference type="ARBA" id="ARBA00049399"/>
    </source>
</evidence>
<dbReference type="SFLD" id="SFLDG01017">
    <property type="entry name" value="Polyprenyl_Transferase_Like"/>
    <property type="match status" value="1"/>
</dbReference>
<evidence type="ECO:0000256" key="3">
    <source>
        <dbReference type="ARBA" id="ARBA00012439"/>
    </source>
</evidence>
<dbReference type="Proteomes" id="UP000774750">
    <property type="component" value="Unassembled WGS sequence"/>
</dbReference>
<evidence type="ECO:0000256" key="9">
    <source>
        <dbReference type="ARBA" id="ARBA00032380"/>
    </source>
</evidence>
<evidence type="ECO:0000313" key="13">
    <source>
        <dbReference type="EMBL" id="MBM6919697.1"/>
    </source>
</evidence>
<protein>
    <recommendedName>
        <fullName evidence="4">Farnesyl diphosphate synthase</fullName>
        <ecNumber evidence="3">2.5.1.10</ecNumber>
    </recommendedName>
    <alternativeName>
        <fullName evidence="10">(2E,6E)-farnesyl diphosphate synthase</fullName>
    </alternativeName>
    <alternativeName>
        <fullName evidence="9">Geranyltranstransferase</fullName>
    </alternativeName>
</protein>
<dbReference type="Pfam" id="PF00348">
    <property type="entry name" value="polyprenyl_synt"/>
    <property type="match status" value="1"/>
</dbReference>
<name>A0A938X2P4_9FIRM</name>
<dbReference type="NCBIfam" id="NF045485">
    <property type="entry name" value="FPPsyn"/>
    <property type="match status" value="1"/>
</dbReference>
<organism evidence="13 14">
    <name type="scientific">Merdimmobilis hominis</name>
    <dbReference type="NCBI Taxonomy" id="2897707"/>
    <lineage>
        <taxon>Bacteria</taxon>
        <taxon>Bacillati</taxon>
        <taxon>Bacillota</taxon>
        <taxon>Clostridia</taxon>
        <taxon>Eubacteriales</taxon>
        <taxon>Oscillospiraceae</taxon>
        <taxon>Merdimmobilis</taxon>
    </lineage>
</organism>
<dbReference type="SFLD" id="SFLDS00005">
    <property type="entry name" value="Isoprenoid_Synthase_Type_I"/>
    <property type="match status" value="1"/>
</dbReference>
<comment type="cofactor">
    <cofactor evidence="1">
        <name>Mg(2+)</name>
        <dbReference type="ChEBI" id="CHEBI:18420"/>
    </cofactor>
</comment>
<sequence length="299" mass="32143">MMKQEYKNRLQTIADNVTNRIDVLLSQTDAPYDELKRAMAYSVNAGGKRIRAVLAAECARLFGASNEICIEIGCAVEMVHTYSLIHDDLPCMDDDDLRRGKPSCHKAFGEATALLAGDALLTLAFAVIARMPKTVSANPANCLRAAEFLAVCSGMDGMIGGQVMDLDNEENAAVSPEILTQTNALKTAALLSAACQMGAAVAGASEEMIDCLGEYGYHLGLAFQIIDDILDVTSTEEELGKPIGSDIENQKTTFVTLLSLDGAKALAQTHTQKAAELLKQLPDPSFLVELTQDLLNRRT</sequence>
<evidence type="ECO:0000256" key="5">
    <source>
        <dbReference type="ARBA" id="ARBA00022679"/>
    </source>
</evidence>
<keyword evidence="5 12" id="KW-0808">Transferase</keyword>
<comment type="caution">
    <text evidence="13">The sequence shown here is derived from an EMBL/GenBank/DDBJ whole genome shotgun (WGS) entry which is preliminary data.</text>
</comment>
<dbReference type="InterPro" id="IPR053378">
    <property type="entry name" value="Prenyl_diphosphate_synthase"/>
</dbReference>
<evidence type="ECO:0000313" key="14">
    <source>
        <dbReference type="Proteomes" id="UP000774750"/>
    </source>
</evidence>
<dbReference type="InterPro" id="IPR008949">
    <property type="entry name" value="Isoprenoid_synthase_dom_sf"/>
</dbReference>
<dbReference type="AlphaFoldDB" id="A0A938X2P4"/>
<evidence type="ECO:0000256" key="10">
    <source>
        <dbReference type="ARBA" id="ARBA00032873"/>
    </source>
</evidence>
<keyword evidence="8" id="KW-0414">Isoprene biosynthesis</keyword>
<keyword evidence="7" id="KW-0460">Magnesium</keyword>
<dbReference type="GO" id="GO:0016114">
    <property type="term" value="P:terpenoid biosynthetic process"/>
    <property type="evidence" value="ECO:0007669"/>
    <property type="project" value="UniProtKB-ARBA"/>
</dbReference>
<gene>
    <name evidence="13" type="ORF">H6A12_00750</name>
</gene>
<dbReference type="PANTHER" id="PTHR43281">
    <property type="entry name" value="FARNESYL DIPHOSPHATE SYNTHASE"/>
    <property type="match status" value="1"/>
</dbReference>
<evidence type="ECO:0000256" key="8">
    <source>
        <dbReference type="ARBA" id="ARBA00023229"/>
    </source>
</evidence>